<dbReference type="eggNOG" id="COG2885">
    <property type="taxonomic scope" value="Bacteria"/>
</dbReference>
<evidence type="ECO:0000313" key="7">
    <source>
        <dbReference type="Proteomes" id="UP000030185"/>
    </source>
</evidence>
<evidence type="ECO:0000313" key="6">
    <source>
        <dbReference type="EMBL" id="GAL84132.1"/>
    </source>
</evidence>
<dbReference type="eggNOG" id="COG0823">
    <property type="taxonomic scope" value="Bacteria"/>
</dbReference>
<dbReference type="InterPro" id="IPR011042">
    <property type="entry name" value="6-blade_b-propeller_TolB-like"/>
</dbReference>
<proteinExistence type="predicted"/>
<dbReference type="Pfam" id="PF07676">
    <property type="entry name" value="PD40"/>
    <property type="match status" value="2"/>
</dbReference>
<gene>
    <name evidence="6" type="ORF">MYP_1360</name>
</gene>
<evidence type="ECO:0000256" key="1">
    <source>
        <dbReference type="ARBA" id="ARBA00004442"/>
    </source>
</evidence>
<sequence length="779" mass="88146">MKKLEQEATSYYQTEQFQKALVLYERLDSLKPGDAEIPYRIGVCKFNLQHRRESLPYFQRAQNQGYSFLDLNYYLGRISHLNHQFDEAINYYKSYQISLSDTLTAKTKVKDRLPVEEYIEMCQIGKELVKDTLTLEVKNMGPGINSSYPDIVPLTSADGSTLVFTSRRASTTGGKIDIQDNHYYEDIYISYKDSLGKWRTPVDLVSLNTELHDACIGISPDGHKLFLYRSHIGKVRSGSIMVSTLEGNHWSEPILLDESFNNINWEPGATIAIAADEKTIFFSSDRLGGFGGSDIYGVRMDASGKWGQPYNLGRKINSEFDEKPTYLSIDNKTLFFSSNGHKSMGGFDILTSVYDDVNKEWSTPENAGYPINTADDEDNFIWSADGTKGYFSSSRPDSYGESDIYVINRPHPTSNLALVKGTVLDEETGKPVSATISVVNNNNQEKIGFYNSNSLTGQYTLALPHGTNYGITVEANGYMFHSENINIDTKNPFFEITKNIKLESLKAGNSIVLNNMFFDFNKSELKKESKSELERLVTFLKEHPELKIELSGHTDNVGKAKYNKKLSEKRATAVLKYLAEKGIGKRRMVAKGYGSTMPISTNENERGRQLNRRTEMKILDNDMVVLNRYQDIQINYAIQNQAHLNNPPVKEVQSGDVPTKSSPAVGSVLKPKVHFTYNSYQALTEYSTQKVMEVVKMMKEYPKMKIKICAYADPIGSSTYNQQLSEKRAQTIMNFMIKEGIEKDRLTIESLGEQKGVIQSNDKKENLVNRRVEFIVIGE</sequence>
<dbReference type="STRING" id="153721.MYP_1360"/>
<dbReference type="InterPro" id="IPR036737">
    <property type="entry name" value="OmpA-like_sf"/>
</dbReference>
<keyword evidence="2 4" id="KW-0472">Membrane</keyword>
<dbReference type="CDD" id="cd07185">
    <property type="entry name" value="OmpA_C-like"/>
    <property type="match status" value="2"/>
</dbReference>
<dbReference type="InterPro" id="IPR006664">
    <property type="entry name" value="OMP_bac"/>
</dbReference>
<reference evidence="6 7" key="1">
    <citation type="submission" date="2014-09" db="EMBL/GenBank/DDBJ databases">
        <title>Sporocytophaga myxococcoides PG-01 genome sequencing.</title>
        <authorList>
            <person name="Liu L."/>
            <person name="Gao P.J."/>
            <person name="Chen G.J."/>
            <person name="Wang L.S."/>
        </authorList>
    </citation>
    <scope>NUCLEOTIDE SEQUENCE [LARGE SCALE GENOMIC DNA]</scope>
    <source>
        <strain evidence="6 7">PG-01</strain>
    </source>
</reference>
<dbReference type="SUPFAM" id="SSF103088">
    <property type="entry name" value="OmpA-like"/>
    <property type="match status" value="2"/>
</dbReference>
<evidence type="ECO:0000259" key="5">
    <source>
        <dbReference type="PROSITE" id="PS51123"/>
    </source>
</evidence>
<dbReference type="InterPro" id="IPR011659">
    <property type="entry name" value="WD40"/>
</dbReference>
<dbReference type="InterPro" id="IPR050330">
    <property type="entry name" value="Bact_OuterMem_StrucFunc"/>
</dbReference>
<dbReference type="PROSITE" id="PS01068">
    <property type="entry name" value="OMPA_1"/>
    <property type="match status" value="1"/>
</dbReference>
<evidence type="ECO:0000256" key="2">
    <source>
        <dbReference type="ARBA" id="ARBA00023136"/>
    </source>
</evidence>
<dbReference type="PANTHER" id="PTHR30329:SF21">
    <property type="entry name" value="LIPOPROTEIN YIAD-RELATED"/>
    <property type="match status" value="1"/>
</dbReference>
<comment type="caution">
    <text evidence="6">The sequence shown here is derived from an EMBL/GenBank/DDBJ whole genome shotgun (WGS) entry which is preliminary data.</text>
</comment>
<organism evidence="6 7">
    <name type="scientific">Sporocytophaga myxococcoides</name>
    <dbReference type="NCBI Taxonomy" id="153721"/>
    <lineage>
        <taxon>Bacteria</taxon>
        <taxon>Pseudomonadati</taxon>
        <taxon>Bacteroidota</taxon>
        <taxon>Cytophagia</taxon>
        <taxon>Cytophagales</taxon>
        <taxon>Cytophagaceae</taxon>
        <taxon>Sporocytophaga</taxon>
    </lineage>
</organism>
<dbReference type="PROSITE" id="PS51123">
    <property type="entry name" value="OMPA_2"/>
    <property type="match status" value="2"/>
</dbReference>
<dbReference type="Gene3D" id="2.120.10.30">
    <property type="entry name" value="TolB, C-terminal domain"/>
    <property type="match status" value="1"/>
</dbReference>
<dbReference type="PANTHER" id="PTHR30329">
    <property type="entry name" value="STATOR ELEMENT OF FLAGELLAR MOTOR COMPLEX"/>
    <property type="match status" value="1"/>
</dbReference>
<feature type="domain" description="OmpA-like" evidence="5">
    <location>
        <begin position="662"/>
        <end position="779"/>
    </location>
</feature>
<keyword evidence="6" id="KW-0449">Lipoprotein</keyword>
<name>A0A098LCE5_9BACT</name>
<comment type="subcellular location">
    <subcellularLocation>
        <location evidence="1">Cell outer membrane</location>
    </subcellularLocation>
</comment>
<dbReference type="SUPFAM" id="SSF49464">
    <property type="entry name" value="Carboxypeptidase regulatory domain-like"/>
    <property type="match status" value="1"/>
</dbReference>
<dbReference type="SUPFAM" id="SSF48452">
    <property type="entry name" value="TPR-like"/>
    <property type="match status" value="1"/>
</dbReference>
<dbReference type="InterPro" id="IPR006665">
    <property type="entry name" value="OmpA-like"/>
</dbReference>
<evidence type="ECO:0000256" key="4">
    <source>
        <dbReference type="PROSITE-ProRule" id="PRU00473"/>
    </source>
</evidence>
<accession>A0A098LCE5</accession>
<dbReference type="Proteomes" id="UP000030185">
    <property type="component" value="Unassembled WGS sequence"/>
</dbReference>
<dbReference type="AlphaFoldDB" id="A0A098LCE5"/>
<dbReference type="InterPro" id="IPR006690">
    <property type="entry name" value="OMPA-like_CS"/>
</dbReference>
<keyword evidence="3" id="KW-0998">Cell outer membrane</keyword>
<dbReference type="Gene3D" id="2.60.40.1120">
    <property type="entry name" value="Carboxypeptidase-like, regulatory domain"/>
    <property type="match status" value="1"/>
</dbReference>
<dbReference type="EMBL" id="BBLT01000002">
    <property type="protein sequence ID" value="GAL84132.1"/>
    <property type="molecule type" value="Genomic_DNA"/>
</dbReference>
<dbReference type="GO" id="GO:0009279">
    <property type="term" value="C:cell outer membrane"/>
    <property type="evidence" value="ECO:0007669"/>
    <property type="project" value="UniProtKB-SubCell"/>
</dbReference>
<dbReference type="PRINTS" id="PR01021">
    <property type="entry name" value="OMPADOMAIN"/>
</dbReference>
<dbReference type="InterPro" id="IPR008969">
    <property type="entry name" value="CarboxyPept-like_regulatory"/>
</dbReference>
<dbReference type="InterPro" id="IPR011990">
    <property type="entry name" value="TPR-like_helical_dom_sf"/>
</dbReference>
<dbReference type="Gene3D" id="3.30.1330.60">
    <property type="entry name" value="OmpA-like domain"/>
    <property type="match status" value="2"/>
</dbReference>
<feature type="domain" description="OmpA-like" evidence="5">
    <location>
        <begin position="503"/>
        <end position="622"/>
    </location>
</feature>
<evidence type="ECO:0000256" key="3">
    <source>
        <dbReference type="ARBA" id="ARBA00023237"/>
    </source>
</evidence>
<dbReference type="SUPFAM" id="SSF82171">
    <property type="entry name" value="DPP6 N-terminal domain-like"/>
    <property type="match status" value="1"/>
</dbReference>
<keyword evidence="7" id="KW-1185">Reference proteome</keyword>
<dbReference type="Gene3D" id="1.25.40.10">
    <property type="entry name" value="Tetratricopeptide repeat domain"/>
    <property type="match status" value="1"/>
</dbReference>
<protein>
    <submittedName>
        <fullName evidence="6">OmpA family peptidoglycan-associated lipoprotein</fullName>
    </submittedName>
</protein>
<dbReference type="Pfam" id="PF00691">
    <property type="entry name" value="OmpA"/>
    <property type="match status" value="2"/>
</dbReference>